<evidence type="ECO:0000313" key="11">
    <source>
        <dbReference type="EMBL" id="EGD48161.1"/>
    </source>
</evidence>
<dbReference type="Pfam" id="PF00672">
    <property type="entry name" value="HAMP"/>
    <property type="match status" value="1"/>
</dbReference>
<keyword evidence="8" id="KW-0812">Transmembrane</keyword>
<dbReference type="InterPro" id="IPR036890">
    <property type="entry name" value="HATPase_C_sf"/>
</dbReference>
<dbReference type="InterPro" id="IPR005467">
    <property type="entry name" value="His_kinase_dom"/>
</dbReference>
<keyword evidence="8" id="KW-1133">Transmembrane helix</keyword>
<dbReference type="PROSITE" id="PS50885">
    <property type="entry name" value="HAMP"/>
    <property type="match status" value="1"/>
</dbReference>
<name>F1TBZ0_9FIRM</name>
<keyword evidence="12" id="KW-1185">Reference proteome</keyword>
<dbReference type="SUPFAM" id="SSF158472">
    <property type="entry name" value="HAMP domain-like"/>
    <property type="match status" value="1"/>
</dbReference>
<evidence type="ECO:0000256" key="5">
    <source>
        <dbReference type="ARBA" id="ARBA00022679"/>
    </source>
</evidence>
<evidence type="ECO:0000256" key="3">
    <source>
        <dbReference type="ARBA" id="ARBA00012438"/>
    </source>
</evidence>
<evidence type="ECO:0000259" key="10">
    <source>
        <dbReference type="PROSITE" id="PS50885"/>
    </source>
</evidence>
<dbReference type="eggNOG" id="COG2972">
    <property type="taxonomic scope" value="Bacteria"/>
</dbReference>
<keyword evidence="8" id="KW-0472">Membrane</keyword>
<dbReference type="InterPro" id="IPR003594">
    <property type="entry name" value="HATPase_dom"/>
</dbReference>
<protein>
    <recommendedName>
        <fullName evidence="3">histidine kinase</fullName>
        <ecNumber evidence="3">2.7.13.3</ecNumber>
    </recommendedName>
</protein>
<dbReference type="OrthoDB" id="9809348at2"/>
<dbReference type="PROSITE" id="PS50109">
    <property type="entry name" value="HIS_KIN"/>
    <property type="match status" value="1"/>
</dbReference>
<comment type="catalytic activity">
    <reaction evidence="1">
        <text>ATP + protein L-histidine = ADP + protein N-phospho-L-histidine.</text>
        <dbReference type="EC" id="2.7.13.3"/>
    </reaction>
</comment>
<feature type="domain" description="HAMP" evidence="10">
    <location>
        <begin position="319"/>
        <end position="371"/>
    </location>
</feature>
<accession>F1TBZ0</accession>
<dbReference type="GO" id="GO:0000155">
    <property type="term" value="F:phosphorelay sensor kinase activity"/>
    <property type="evidence" value="ECO:0007669"/>
    <property type="project" value="InterPro"/>
</dbReference>
<feature type="transmembrane region" description="Helical" evidence="8">
    <location>
        <begin position="20"/>
        <end position="43"/>
    </location>
</feature>
<dbReference type="Gene3D" id="3.30.565.10">
    <property type="entry name" value="Histidine kinase-like ATPase, C-terminal domain"/>
    <property type="match status" value="1"/>
</dbReference>
<keyword evidence="5" id="KW-0808">Transferase</keyword>
<dbReference type="InterPro" id="IPR050640">
    <property type="entry name" value="Bact_2-comp_sensor_kinase"/>
</dbReference>
<reference evidence="11" key="2">
    <citation type="submission" date="2011-01" db="EMBL/GenBank/DDBJ databases">
        <title>The Non-contiguous Finished genome of Clostridium papyrosolvens.</title>
        <authorList>
            <person name="Lucas S."/>
            <person name="Copeland A."/>
            <person name="Lapidus A."/>
            <person name="Cheng J.-F."/>
            <person name="Goodwin L."/>
            <person name="Pitluck S."/>
            <person name="Misra M."/>
            <person name="Chertkov O."/>
            <person name="Detter J.C."/>
            <person name="Han C."/>
            <person name="Tapia R."/>
            <person name="Land M."/>
            <person name="Hauser L."/>
            <person name="Kyrpides N."/>
            <person name="Ivanova N."/>
            <person name="Pagani I."/>
            <person name="Mouttaki H."/>
            <person name="He Z."/>
            <person name="Zhou J."/>
            <person name="Hemme C.L."/>
            <person name="Woyke T."/>
        </authorList>
    </citation>
    <scope>NUCLEOTIDE SEQUENCE [LARGE SCALE GENOMIC DNA]</scope>
    <source>
        <strain evidence="11">DSM 2782</strain>
    </source>
</reference>
<feature type="transmembrane region" description="Helical" evidence="8">
    <location>
        <begin position="296"/>
        <end position="318"/>
    </location>
</feature>
<evidence type="ECO:0000256" key="4">
    <source>
        <dbReference type="ARBA" id="ARBA00022553"/>
    </source>
</evidence>
<keyword evidence="6 11" id="KW-0418">Kinase</keyword>
<comment type="caution">
    <text evidence="11">The sequence shown here is derived from an EMBL/GenBank/DDBJ whole genome shotgun (WGS) entry which is preliminary data.</text>
</comment>
<dbReference type="SMART" id="SM00387">
    <property type="entry name" value="HATPase_c"/>
    <property type="match status" value="1"/>
</dbReference>
<gene>
    <name evidence="11" type="ORF">Cpap_2857</name>
</gene>
<dbReference type="SUPFAM" id="SSF55874">
    <property type="entry name" value="ATPase domain of HSP90 chaperone/DNA topoisomerase II/histidine kinase"/>
    <property type="match status" value="1"/>
</dbReference>
<dbReference type="RefSeq" id="WP_004618992.1">
    <property type="nucleotide sequence ID" value="NZ_ACXX02000005.1"/>
</dbReference>
<organism evidence="11 12">
    <name type="scientific">Ruminiclostridium papyrosolvens DSM 2782</name>
    <dbReference type="NCBI Taxonomy" id="588581"/>
    <lineage>
        <taxon>Bacteria</taxon>
        <taxon>Bacillati</taxon>
        <taxon>Bacillota</taxon>
        <taxon>Clostridia</taxon>
        <taxon>Eubacteriales</taxon>
        <taxon>Oscillospiraceae</taxon>
        <taxon>Ruminiclostridium</taxon>
    </lineage>
</organism>
<keyword evidence="4" id="KW-0597">Phosphoprotein</keyword>
<dbReference type="EC" id="2.7.13.3" evidence="3"/>
<reference evidence="11" key="1">
    <citation type="submission" date="2009-07" db="EMBL/GenBank/DDBJ databases">
        <authorList>
            <consortium name="US DOE Joint Genome Institute (JGI-PGF)"/>
            <person name="Lucas S."/>
            <person name="Copeland A."/>
            <person name="Lapidus A."/>
            <person name="Glavina del Rio T."/>
            <person name="Tice H."/>
            <person name="Bruce D."/>
            <person name="Goodwin L."/>
            <person name="Pitluck S."/>
            <person name="Larimer F."/>
            <person name="Land M.L."/>
            <person name="Mouttaki H."/>
            <person name="He Z."/>
            <person name="Zhou J."/>
            <person name="Hemme C.L."/>
        </authorList>
    </citation>
    <scope>NUCLEOTIDE SEQUENCE [LARGE SCALE GENOMIC DNA]</scope>
    <source>
        <strain evidence="11">DSM 2782</strain>
    </source>
</reference>
<dbReference type="EMBL" id="ACXX02000005">
    <property type="protein sequence ID" value="EGD48161.1"/>
    <property type="molecule type" value="Genomic_DNA"/>
</dbReference>
<dbReference type="InterPro" id="IPR004358">
    <property type="entry name" value="Sig_transdc_His_kin-like_C"/>
</dbReference>
<dbReference type="SMART" id="SM00304">
    <property type="entry name" value="HAMP"/>
    <property type="match status" value="1"/>
</dbReference>
<dbReference type="STRING" id="588581.Cpap_2857"/>
<dbReference type="AlphaFoldDB" id="F1TBZ0"/>
<dbReference type="CDD" id="cd06225">
    <property type="entry name" value="HAMP"/>
    <property type="match status" value="1"/>
</dbReference>
<dbReference type="Proteomes" id="UP000003860">
    <property type="component" value="Unassembled WGS sequence"/>
</dbReference>
<evidence type="ECO:0000259" key="9">
    <source>
        <dbReference type="PROSITE" id="PS50109"/>
    </source>
</evidence>
<comment type="subcellular location">
    <subcellularLocation>
        <location evidence="2">Membrane</location>
    </subcellularLocation>
</comment>
<proteinExistence type="predicted"/>
<dbReference type="Pfam" id="PF02518">
    <property type="entry name" value="HATPase_c"/>
    <property type="match status" value="1"/>
</dbReference>
<dbReference type="PRINTS" id="PR00344">
    <property type="entry name" value="BCTRLSENSOR"/>
</dbReference>
<dbReference type="Gene3D" id="6.10.340.10">
    <property type="match status" value="1"/>
</dbReference>
<dbReference type="InterPro" id="IPR003660">
    <property type="entry name" value="HAMP_dom"/>
</dbReference>
<keyword evidence="7" id="KW-0902">Two-component regulatory system</keyword>
<evidence type="ECO:0000256" key="2">
    <source>
        <dbReference type="ARBA" id="ARBA00004370"/>
    </source>
</evidence>
<evidence type="ECO:0000313" key="12">
    <source>
        <dbReference type="Proteomes" id="UP000003860"/>
    </source>
</evidence>
<feature type="domain" description="Histidine kinase" evidence="9">
    <location>
        <begin position="489"/>
        <end position="594"/>
    </location>
</feature>
<dbReference type="PANTHER" id="PTHR34220:SF7">
    <property type="entry name" value="SENSOR HISTIDINE KINASE YPDA"/>
    <property type="match status" value="1"/>
</dbReference>
<sequence>MKKIHILKRLNNVNIRNKLLFSYILVVLLPVLLIGLVLTLSMMEMATERAMYEASNSVDRVYGRLNETFKLANDLFGQFNMDTNLERTVMTRYQTVNEVLDAYSGYSAIMNCTRYYSREIEDIKLYTYNETMLGSGQFIIADGDIYGQTWFEQARILNGGVYWQMFNNPIRNSKHLSLTTQLKGAIQLKPLGVLVISIKQSCLTSIVIDEPYETILLDDKGIVLAAKKVELVNKKLDMEDLKILSDMPSGIHEIIYGDKKVKAIVRTFLPSTNNKEFRIVSLVPLDAITDKVTKSFMLGFLIMMISFVMAAVLFIFFANSISKRVKRISEDMHTVTLGNFDFLPSIEGNDEIGQLSRDLGVMVKSINDLIKEVYVVNMQKNQLAIRQREIKLKILASQINPHFLFNALEAIRMRAYCNGDEEVAEVIMLLGKIMRRNLEIGNELVFFHEEVNLIKAYLDIQKFRYRNRFNYTLNYSRALDNYKMLPFIIQPIIENAVVHGLKSVEEGGDISLKAEKESGILRIIIEDNGCGMDEEQMRYIADSLNEVEDSVGQHIGLKNVHQRIKLYYGEDHGMTITSTLGKGTKVEITLPAEG</sequence>
<dbReference type="GO" id="GO:0016020">
    <property type="term" value="C:membrane"/>
    <property type="evidence" value="ECO:0007669"/>
    <property type="project" value="UniProtKB-SubCell"/>
</dbReference>
<dbReference type="Pfam" id="PF06580">
    <property type="entry name" value="His_kinase"/>
    <property type="match status" value="1"/>
</dbReference>
<evidence type="ECO:0000256" key="6">
    <source>
        <dbReference type="ARBA" id="ARBA00022777"/>
    </source>
</evidence>
<evidence type="ECO:0000256" key="8">
    <source>
        <dbReference type="SAM" id="Phobius"/>
    </source>
</evidence>
<dbReference type="PANTHER" id="PTHR34220">
    <property type="entry name" value="SENSOR HISTIDINE KINASE YPDA"/>
    <property type="match status" value="1"/>
</dbReference>
<evidence type="ECO:0000256" key="1">
    <source>
        <dbReference type="ARBA" id="ARBA00000085"/>
    </source>
</evidence>
<evidence type="ECO:0000256" key="7">
    <source>
        <dbReference type="ARBA" id="ARBA00023012"/>
    </source>
</evidence>
<dbReference type="InterPro" id="IPR010559">
    <property type="entry name" value="Sig_transdc_His_kin_internal"/>
</dbReference>